<dbReference type="PANTHER" id="PTHR33055:SF3">
    <property type="entry name" value="PUTATIVE TRANSPOSASE FOR IS117-RELATED"/>
    <property type="match status" value="1"/>
</dbReference>
<dbReference type="Proteomes" id="UP000249165">
    <property type="component" value="Unassembled WGS sequence"/>
</dbReference>
<dbReference type="GO" id="GO:0006313">
    <property type="term" value="P:DNA transposition"/>
    <property type="evidence" value="ECO:0007669"/>
    <property type="project" value="InterPro"/>
</dbReference>
<name>A0A327YDD5_9RHOB</name>
<evidence type="ECO:0000313" key="2">
    <source>
        <dbReference type="EMBL" id="RAK19058.1"/>
    </source>
</evidence>
<accession>A0A327YDD5</accession>
<gene>
    <name evidence="2" type="ORF">ATI53_1010100</name>
</gene>
<organism evidence="2 3">
    <name type="scientific">Salipiger aestuarii</name>
    <dbReference type="NCBI Taxonomy" id="568098"/>
    <lineage>
        <taxon>Bacteria</taxon>
        <taxon>Pseudomonadati</taxon>
        <taxon>Pseudomonadota</taxon>
        <taxon>Alphaproteobacteria</taxon>
        <taxon>Rhodobacterales</taxon>
        <taxon>Roseobacteraceae</taxon>
        <taxon>Salipiger</taxon>
    </lineage>
</organism>
<dbReference type="GO" id="GO:0004803">
    <property type="term" value="F:transposase activity"/>
    <property type="evidence" value="ECO:0007669"/>
    <property type="project" value="InterPro"/>
</dbReference>
<feature type="domain" description="Transposase IS116/IS110/IS902 C-terminal" evidence="1">
    <location>
        <begin position="34"/>
        <end position="111"/>
    </location>
</feature>
<evidence type="ECO:0000259" key="1">
    <source>
        <dbReference type="Pfam" id="PF02371"/>
    </source>
</evidence>
<reference evidence="2 3" key="1">
    <citation type="submission" date="2018-06" db="EMBL/GenBank/DDBJ databases">
        <title>Genomic Encyclopedia of Archaeal and Bacterial Type Strains, Phase II (KMG-II): from individual species to whole genera.</title>
        <authorList>
            <person name="Goeker M."/>
        </authorList>
    </citation>
    <scope>NUCLEOTIDE SEQUENCE [LARGE SCALE GENOMIC DNA]</scope>
    <source>
        <strain evidence="2 3">DSM 22011</strain>
    </source>
</reference>
<dbReference type="InterPro" id="IPR003346">
    <property type="entry name" value="Transposase_20"/>
</dbReference>
<dbReference type="EMBL" id="QLMG01000010">
    <property type="protein sequence ID" value="RAK19058.1"/>
    <property type="molecule type" value="Genomic_DNA"/>
</dbReference>
<proteinExistence type="predicted"/>
<dbReference type="PANTHER" id="PTHR33055">
    <property type="entry name" value="TRANSPOSASE FOR INSERTION SEQUENCE ELEMENT IS1111A"/>
    <property type="match status" value="1"/>
</dbReference>
<dbReference type="AlphaFoldDB" id="A0A327YDD5"/>
<sequence length="167" mass="18303">MVTSMLRGQAGLRSELARIELRLRRIARQDRICRLTMSTPGVGAVVALHVKAGIDDPARFRSSKMVGPHFGLTPRREQSGERDVVGAISGAGDRSVRTALFQAATVMLYHSHPKNWLKAWGTRVAQRRGIGRAVVAVARRLAVVLHRMWSDNAPFRLTRSTADGAAA</sequence>
<dbReference type="InterPro" id="IPR047650">
    <property type="entry name" value="Transpos_IS110"/>
</dbReference>
<dbReference type="GO" id="GO:0003677">
    <property type="term" value="F:DNA binding"/>
    <property type="evidence" value="ECO:0007669"/>
    <property type="project" value="InterPro"/>
</dbReference>
<protein>
    <submittedName>
        <fullName evidence="2">Transposase IS116/IS110/IS902 family protein</fullName>
    </submittedName>
</protein>
<comment type="caution">
    <text evidence="2">The sequence shown here is derived from an EMBL/GenBank/DDBJ whole genome shotgun (WGS) entry which is preliminary data.</text>
</comment>
<dbReference type="Pfam" id="PF02371">
    <property type="entry name" value="Transposase_20"/>
    <property type="match status" value="1"/>
</dbReference>
<evidence type="ECO:0000313" key="3">
    <source>
        <dbReference type="Proteomes" id="UP000249165"/>
    </source>
</evidence>
<keyword evidence="3" id="KW-1185">Reference proteome</keyword>